<dbReference type="EMBL" id="MPUH01000098">
    <property type="protein sequence ID" value="OMJ90654.1"/>
    <property type="molecule type" value="Genomic_DNA"/>
</dbReference>
<protein>
    <recommendedName>
        <fullName evidence="3">C2 domain-containing protein</fullName>
    </recommendedName>
</protein>
<evidence type="ECO:0000313" key="1">
    <source>
        <dbReference type="EMBL" id="OMJ90654.1"/>
    </source>
</evidence>
<dbReference type="SUPFAM" id="SSF49562">
    <property type="entry name" value="C2 domain (Calcium/lipid-binding domain, CaLB)"/>
    <property type="match status" value="1"/>
</dbReference>
<dbReference type="AlphaFoldDB" id="A0A1R2CNS0"/>
<dbReference type="Proteomes" id="UP000187209">
    <property type="component" value="Unassembled WGS sequence"/>
</dbReference>
<organism evidence="1 2">
    <name type="scientific">Stentor coeruleus</name>
    <dbReference type="NCBI Taxonomy" id="5963"/>
    <lineage>
        <taxon>Eukaryota</taxon>
        <taxon>Sar</taxon>
        <taxon>Alveolata</taxon>
        <taxon>Ciliophora</taxon>
        <taxon>Postciliodesmatophora</taxon>
        <taxon>Heterotrichea</taxon>
        <taxon>Heterotrichida</taxon>
        <taxon>Stentoridae</taxon>
        <taxon>Stentor</taxon>
    </lineage>
</organism>
<evidence type="ECO:0008006" key="3">
    <source>
        <dbReference type="Google" id="ProtNLM"/>
    </source>
</evidence>
<name>A0A1R2CNS0_9CILI</name>
<keyword evidence="2" id="KW-1185">Reference proteome</keyword>
<evidence type="ECO:0000313" key="2">
    <source>
        <dbReference type="Proteomes" id="UP000187209"/>
    </source>
</evidence>
<reference evidence="1 2" key="1">
    <citation type="submission" date="2016-11" db="EMBL/GenBank/DDBJ databases">
        <title>The macronuclear genome of Stentor coeruleus: a giant cell with tiny introns.</title>
        <authorList>
            <person name="Slabodnick M."/>
            <person name="Ruby J.G."/>
            <person name="Reiff S.B."/>
            <person name="Swart E.C."/>
            <person name="Gosai S."/>
            <person name="Prabakaran S."/>
            <person name="Witkowska E."/>
            <person name="Larue G.E."/>
            <person name="Fisher S."/>
            <person name="Freeman R.M."/>
            <person name="Gunawardena J."/>
            <person name="Chu W."/>
            <person name="Stover N.A."/>
            <person name="Gregory B.D."/>
            <person name="Nowacki M."/>
            <person name="Derisi J."/>
            <person name="Roy S.W."/>
            <person name="Marshall W.F."/>
            <person name="Sood P."/>
        </authorList>
    </citation>
    <scope>NUCLEOTIDE SEQUENCE [LARGE SCALE GENOMIC DNA]</scope>
    <source>
        <strain evidence="1">WM001</strain>
    </source>
</reference>
<gene>
    <name evidence="1" type="ORF">SteCoe_6934</name>
</gene>
<comment type="caution">
    <text evidence="1">The sequence shown here is derived from an EMBL/GenBank/DDBJ whole genome shotgun (WGS) entry which is preliminary data.</text>
</comment>
<dbReference type="Gene3D" id="2.60.40.150">
    <property type="entry name" value="C2 domain"/>
    <property type="match status" value="1"/>
</dbReference>
<accession>A0A1R2CNS0</accession>
<proteinExistence type="predicted"/>
<sequence>MDLKRTGNLIVKFSEGRIIQQQFIKNCLKLYIKVSFGTQHFITSSTPCVENKLMWSDLMKFVKTREETIKIECFGQNQNLLESKIGSVILPVQTAIDHGFYRDKIMLMNLGKVSMHLGIEIQFEEKHEIPFEYPTVIYPISPPEQPHVHAYSVPPNFVYTHPAYYPSQHVGDLLYN</sequence>
<dbReference type="InterPro" id="IPR035892">
    <property type="entry name" value="C2_domain_sf"/>
</dbReference>